<keyword evidence="2" id="KW-0328">Glycosyltransferase</keyword>
<dbReference type="InterPro" id="IPR000073">
    <property type="entry name" value="AB_hydrolase_1"/>
</dbReference>
<feature type="region of interest" description="Disordered" evidence="4">
    <location>
        <begin position="1"/>
        <end position="24"/>
    </location>
</feature>
<comment type="caution">
    <text evidence="7">The sequence shown here is derived from an EMBL/GenBank/DDBJ whole genome shotgun (WGS) entry which is preliminary data.</text>
</comment>
<evidence type="ECO:0000256" key="4">
    <source>
        <dbReference type="SAM" id="MobiDB-lite"/>
    </source>
</evidence>
<gene>
    <name evidence="7" type="ORF">PM001_LOCUS8331</name>
</gene>
<dbReference type="Pfam" id="PF00561">
    <property type="entry name" value="Abhydrolase_1"/>
    <property type="match status" value="1"/>
</dbReference>
<dbReference type="InterPro" id="IPR029058">
    <property type="entry name" value="AB_hydrolase_fold"/>
</dbReference>
<feature type="domain" description="AB hydrolase-1" evidence="6">
    <location>
        <begin position="391"/>
        <end position="484"/>
    </location>
</feature>
<dbReference type="AlphaFoldDB" id="A0AAV1TLC7"/>
<dbReference type="GO" id="GO:0016757">
    <property type="term" value="F:glycosyltransferase activity"/>
    <property type="evidence" value="ECO:0007669"/>
    <property type="project" value="UniProtKB-KW"/>
</dbReference>
<accession>A0AAV1TLC7</accession>
<feature type="compositionally biased region" description="Basic and acidic residues" evidence="4">
    <location>
        <begin position="11"/>
        <end position="24"/>
    </location>
</feature>
<protein>
    <recommendedName>
        <fullName evidence="6">AB hydrolase-1 domain-containing protein</fullName>
    </recommendedName>
</protein>
<feature type="transmembrane region" description="Helical" evidence="5">
    <location>
        <begin position="75"/>
        <end position="93"/>
    </location>
</feature>
<keyword evidence="5" id="KW-0812">Transmembrane</keyword>
<evidence type="ECO:0000256" key="5">
    <source>
        <dbReference type="SAM" id="Phobius"/>
    </source>
</evidence>
<dbReference type="SUPFAM" id="SSF53474">
    <property type="entry name" value="alpha/beta-Hydrolases"/>
    <property type="match status" value="1"/>
</dbReference>
<proteinExistence type="predicted"/>
<keyword evidence="5" id="KW-0472">Membrane</keyword>
<keyword evidence="3" id="KW-0808">Transferase</keyword>
<dbReference type="Proteomes" id="UP001162060">
    <property type="component" value="Unassembled WGS sequence"/>
</dbReference>
<organism evidence="7 8">
    <name type="scientific">Peronospora matthiolae</name>
    <dbReference type="NCBI Taxonomy" id="2874970"/>
    <lineage>
        <taxon>Eukaryota</taxon>
        <taxon>Sar</taxon>
        <taxon>Stramenopiles</taxon>
        <taxon>Oomycota</taxon>
        <taxon>Peronosporomycetes</taxon>
        <taxon>Peronosporales</taxon>
        <taxon>Peronosporaceae</taxon>
        <taxon>Peronospora</taxon>
    </lineage>
</organism>
<keyword evidence="5" id="KW-1133">Transmembrane helix</keyword>
<reference evidence="7" key="1">
    <citation type="submission" date="2024-01" db="EMBL/GenBank/DDBJ databases">
        <authorList>
            <person name="Webb A."/>
        </authorList>
    </citation>
    <scope>NUCLEOTIDE SEQUENCE</scope>
    <source>
        <strain evidence="7">Pm1</strain>
    </source>
</reference>
<evidence type="ECO:0000313" key="8">
    <source>
        <dbReference type="Proteomes" id="UP001162060"/>
    </source>
</evidence>
<dbReference type="PANTHER" id="PTHR44835:SF1">
    <property type="entry name" value="PROTEIN O-GLCNAC TRANSFERASE"/>
    <property type="match status" value="1"/>
</dbReference>
<dbReference type="EMBL" id="CAKLBY020000067">
    <property type="protein sequence ID" value="CAK7923181.1"/>
    <property type="molecule type" value="Genomic_DNA"/>
</dbReference>
<evidence type="ECO:0000313" key="7">
    <source>
        <dbReference type="EMBL" id="CAK7923181.1"/>
    </source>
</evidence>
<feature type="region of interest" description="Disordered" evidence="4">
    <location>
        <begin position="626"/>
        <end position="661"/>
    </location>
</feature>
<dbReference type="Gene3D" id="3.40.50.1820">
    <property type="entry name" value="alpha/beta hydrolase"/>
    <property type="match status" value="1"/>
</dbReference>
<evidence type="ECO:0000256" key="2">
    <source>
        <dbReference type="ARBA" id="ARBA00022676"/>
    </source>
</evidence>
<evidence type="ECO:0000259" key="6">
    <source>
        <dbReference type="Pfam" id="PF00561"/>
    </source>
</evidence>
<dbReference type="PANTHER" id="PTHR44835">
    <property type="entry name" value="UDP-N-ACETYLGLUCOSAMINE--PEPTIDE N-ACETYLGLUCOSAMINYLTRANSFERASE SPINDLY-RELATED"/>
    <property type="match status" value="1"/>
</dbReference>
<evidence type="ECO:0000256" key="1">
    <source>
        <dbReference type="ARBA" id="ARBA00004922"/>
    </source>
</evidence>
<comment type="pathway">
    <text evidence="1">Protein modification; protein glycosylation.</text>
</comment>
<name>A0AAV1TLC7_9STRA</name>
<feature type="transmembrane region" description="Helical" evidence="5">
    <location>
        <begin position="49"/>
        <end position="68"/>
    </location>
</feature>
<sequence length="907" mass="99657">MLTPLDCQCGDAHEAEPEPSDIDERKEQPALSLAYQIWQPWRLLVLNPVPVLLAFVAVNAIFVTLGALLRFLAHLLTLPGLLLVLVLGLVLAIRRVASLLTYPGQIKLVIREGEASFARLTKHRLQVFAEAALELVTVLDPIASNRPTRLRFLQAHQNFTFALETMALPIMESLEILERDGRLGINGEKLLSALQQIVMLNSQRLSEPCSKLCSASEKTFELQRCELFNEREAAEPVSMQTTDEQPSKLLKEVSSTMLEKSTIIDTVSPVVDAGVEPMSEDAVNPLVTFAMAVRHLQNAILLIGRSKTDAPVARNLTWIARELCHRSAPEVDSIATLDMLRADLIVRFKAEQIWIPGYQGHQVDAMLMPPASSGRDAVDRPVIMLCNPNGGLYEFHHLQMDWIKFYTRRLDCHVRVYNYRGYGRCKGSPSPAMHNLDGLAIVNYLKNECGFVQIAVHGESIGGLVATYVACTSPHVNVLIADRTFATVPALAQRMIARWAGTVVDWVMRWDTDNVQKYLDAPCAKILCSDPSDEIILDGASLKSGVALSIELSDKTFDLPRQSVADGSPASTVSPVKAVCKSGIGFGPCSPSVVSETASRPVVGQPLTESMVLRFSEAVLSVGRRALEHETGRDNEQRRGHESGALEETEPCGDTSAAAATGSSDVAISVDDAVAAIVEEIAAVPETQPILRADLVEASAPVASTVQFPRELLAVVWMQLARLDGCCGQVLLQAAENGGHDKIRAWTASLLTWGGNLAPERRRERSLEPFERGGILIVPITIAEVHAVLQHLAEQHTSLKYDYDINFVMLMVEYLDDALQLRWRHLDSSTTEKRDIASESVQIDKKTDTRAAAEQRKTVIPLFINTEDARLGCLLPLRCGHNKNYGDTEKQALIGFLRHVGFIGSVK</sequence>
<feature type="compositionally biased region" description="Basic and acidic residues" evidence="4">
    <location>
        <begin position="626"/>
        <end position="644"/>
    </location>
</feature>
<evidence type="ECO:0000256" key="3">
    <source>
        <dbReference type="ARBA" id="ARBA00022679"/>
    </source>
</evidence>
<dbReference type="InterPro" id="IPR051939">
    <property type="entry name" value="Glycosyltr_41/O-GlcNAc_trsf"/>
</dbReference>